<sequence length="40" mass="4908">MNQTITKMIYNVFFLQKFCLKEVKIKNKKLKLNKNQLVNY</sequence>
<evidence type="ECO:0000313" key="1">
    <source>
        <dbReference type="EMBL" id="KGG19531.1"/>
    </source>
</evidence>
<dbReference type="EMBL" id="JNAX01000015">
    <property type="protein sequence ID" value="KGG19531.1"/>
    <property type="molecule type" value="Genomic_DNA"/>
</dbReference>
<comment type="caution">
    <text evidence="1">The sequence shown here is derived from an EMBL/GenBank/DDBJ whole genome shotgun (WGS) entry which is preliminary data.</text>
</comment>
<organism evidence="1 2">
    <name type="scientific">Prochlorococcus marinus str. PAC1</name>
    <dbReference type="NCBI Taxonomy" id="59924"/>
    <lineage>
        <taxon>Bacteria</taxon>
        <taxon>Bacillati</taxon>
        <taxon>Cyanobacteriota</taxon>
        <taxon>Cyanophyceae</taxon>
        <taxon>Synechococcales</taxon>
        <taxon>Prochlorococcaceae</taxon>
        <taxon>Prochlorococcus</taxon>
    </lineage>
</organism>
<evidence type="ECO:0000313" key="2">
    <source>
        <dbReference type="Proteomes" id="UP000030392"/>
    </source>
</evidence>
<protein>
    <submittedName>
        <fullName evidence="1">Uncharacterized protein</fullName>
    </submittedName>
</protein>
<proteinExistence type="predicted"/>
<dbReference type="AlphaFoldDB" id="A0A0A2BZN2"/>
<name>A0A0A2BZN2_PROMR</name>
<reference evidence="2" key="1">
    <citation type="journal article" date="2014" name="Sci. Data">
        <title>Genomes of diverse isolates of the marine cyanobacterium Prochlorococcus.</title>
        <authorList>
            <person name="Biller S."/>
            <person name="Berube P."/>
            <person name="Thompson J."/>
            <person name="Kelly L."/>
            <person name="Roggensack S."/>
            <person name="Awad L."/>
            <person name="Roache-Johnson K."/>
            <person name="Ding H."/>
            <person name="Giovannoni S.J."/>
            <person name="Moore L.R."/>
            <person name="Chisholm S.W."/>
        </authorList>
    </citation>
    <scope>NUCLEOTIDE SEQUENCE [LARGE SCALE GENOMIC DNA]</scope>
    <source>
        <strain evidence="2">PAC1</strain>
    </source>
</reference>
<gene>
    <name evidence="1" type="ORF">EV03_1916</name>
</gene>
<dbReference type="Proteomes" id="UP000030392">
    <property type="component" value="Unassembled WGS sequence"/>
</dbReference>
<accession>A0A0A2BZN2</accession>